<dbReference type="EMBL" id="JAHCDA010000005">
    <property type="protein sequence ID" value="MBS7813595.1"/>
    <property type="molecule type" value="Genomic_DNA"/>
</dbReference>
<accession>A0ABS5QIT9</accession>
<dbReference type="Gene3D" id="3.30.450.40">
    <property type="match status" value="1"/>
</dbReference>
<evidence type="ECO:0000259" key="1">
    <source>
        <dbReference type="Pfam" id="PF13185"/>
    </source>
</evidence>
<sequence>MSFNDLALALAQPGQPQTGIQALEAAAQELIGHKLFTLLVLDHERNLNSRCYSNRPAEYPALGYQPIDWTREFYKVVVERGEPRFLNNRADLARTFGDYEVLVAMGCESAVNMPVRWNGRTLGSVNLLNVENFYGPQHRPQLNTLAALAIAPFLSILESAGR</sequence>
<proteinExistence type="predicted"/>
<dbReference type="RefSeq" id="WP_213672289.1">
    <property type="nucleotide sequence ID" value="NZ_JAHCDA010000005.1"/>
</dbReference>
<protein>
    <submittedName>
        <fullName evidence="2">GAF domain-containing protein</fullName>
    </submittedName>
</protein>
<reference evidence="2 3" key="1">
    <citation type="submission" date="2021-05" db="EMBL/GenBank/DDBJ databases">
        <title>Roseococcus sp. XZZS9, whole genome shotgun sequencing project.</title>
        <authorList>
            <person name="Zhao G."/>
            <person name="Shen L."/>
        </authorList>
    </citation>
    <scope>NUCLEOTIDE SEQUENCE [LARGE SCALE GENOMIC DNA]</scope>
    <source>
        <strain evidence="2 3">XZZS9</strain>
    </source>
</reference>
<dbReference type="Pfam" id="PF13185">
    <property type="entry name" value="GAF_2"/>
    <property type="match status" value="1"/>
</dbReference>
<feature type="domain" description="GAF" evidence="1">
    <location>
        <begin position="22"/>
        <end position="149"/>
    </location>
</feature>
<keyword evidence="3" id="KW-1185">Reference proteome</keyword>
<name>A0ABS5QIT9_9PROT</name>
<comment type="caution">
    <text evidence="2">The sequence shown here is derived from an EMBL/GenBank/DDBJ whole genome shotgun (WGS) entry which is preliminary data.</text>
</comment>
<dbReference type="InterPro" id="IPR029016">
    <property type="entry name" value="GAF-like_dom_sf"/>
</dbReference>
<organism evidence="2 3">
    <name type="scientific">Roseococcus pinisoli</name>
    <dbReference type="NCBI Taxonomy" id="2835040"/>
    <lineage>
        <taxon>Bacteria</taxon>
        <taxon>Pseudomonadati</taxon>
        <taxon>Pseudomonadota</taxon>
        <taxon>Alphaproteobacteria</taxon>
        <taxon>Acetobacterales</taxon>
        <taxon>Roseomonadaceae</taxon>
        <taxon>Roseococcus</taxon>
    </lineage>
</organism>
<evidence type="ECO:0000313" key="2">
    <source>
        <dbReference type="EMBL" id="MBS7813595.1"/>
    </source>
</evidence>
<dbReference type="InterPro" id="IPR003018">
    <property type="entry name" value="GAF"/>
</dbReference>
<dbReference type="Proteomes" id="UP000766336">
    <property type="component" value="Unassembled WGS sequence"/>
</dbReference>
<gene>
    <name evidence="2" type="ORF">KHU32_21825</name>
</gene>
<evidence type="ECO:0000313" key="3">
    <source>
        <dbReference type="Proteomes" id="UP000766336"/>
    </source>
</evidence>
<dbReference type="SUPFAM" id="SSF55781">
    <property type="entry name" value="GAF domain-like"/>
    <property type="match status" value="1"/>
</dbReference>